<dbReference type="RefSeq" id="WP_161423354.1">
    <property type="nucleotide sequence ID" value="NZ_JARWMY010000004.1"/>
</dbReference>
<proteinExistence type="predicted"/>
<accession>A0A7X5AMM2</accession>
<gene>
    <name evidence="1" type="ORF">GRB80_09100</name>
</gene>
<reference evidence="1 2" key="1">
    <citation type="submission" date="2019-12" db="EMBL/GenBank/DDBJ databases">
        <title>Draft genome sequencing of Halomonas icarensis D1-1.</title>
        <authorList>
            <person name="Pandiyan K."/>
            <person name="Kushwaha P."/>
            <person name="Gowdham M."/>
            <person name="Chakdar H."/>
            <person name="Singh A."/>
            <person name="Kumar M."/>
            <person name="Saxena A.K."/>
        </authorList>
    </citation>
    <scope>NUCLEOTIDE SEQUENCE [LARGE SCALE GENOMIC DNA]</scope>
    <source>
        <strain evidence="1 2">D1-1</strain>
    </source>
</reference>
<dbReference type="Proteomes" id="UP000448235">
    <property type="component" value="Unassembled WGS sequence"/>
</dbReference>
<comment type="caution">
    <text evidence="1">The sequence shown here is derived from an EMBL/GenBank/DDBJ whole genome shotgun (WGS) entry which is preliminary data.</text>
</comment>
<organism evidence="1 2">
    <name type="scientific">Halomonas icarae</name>
    <dbReference type="NCBI Taxonomy" id="2691040"/>
    <lineage>
        <taxon>Bacteria</taxon>
        <taxon>Pseudomonadati</taxon>
        <taxon>Pseudomonadota</taxon>
        <taxon>Gammaproteobacteria</taxon>
        <taxon>Oceanospirillales</taxon>
        <taxon>Halomonadaceae</taxon>
        <taxon>Halomonas</taxon>
    </lineage>
</organism>
<evidence type="ECO:0000313" key="2">
    <source>
        <dbReference type="Proteomes" id="UP000448235"/>
    </source>
</evidence>
<dbReference type="EMBL" id="WUTS01000001">
    <property type="protein sequence ID" value="NAW13004.1"/>
    <property type="molecule type" value="Genomic_DNA"/>
</dbReference>
<protein>
    <submittedName>
        <fullName evidence="1">Uncharacterized protein</fullName>
    </submittedName>
</protein>
<name>A0A7X5AMM2_9GAMM</name>
<keyword evidence="2" id="KW-1185">Reference proteome</keyword>
<evidence type="ECO:0000313" key="1">
    <source>
        <dbReference type="EMBL" id="NAW13004.1"/>
    </source>
</evidence>
<dbReference type="AlphaFoldDB" id="A0A7X5AMM2"/>
<sequence>MPKHRVALLGAAGGIGDAVTMNNPGIGTATVSGVSWGLSLTAPGEVGSAA</sequence>